<feature type="domain" description="Outer membrane protein beta-barrel" evidence="2">
    <location>
        <begin position="394"/>
        <end position="852"/>
    </location>
</feature>
<dbReference type="Proteomes" id="UP001463665">
    <property type="component" value="Chromosome"/>
</dbReference>
<organism evidence="3 4">
    <name type="scientific">Chryseobacterium endophyticum</name>
    <dbReference type="NCBI Taxonomy" id="1854762"/>
    <lineage>
        <taxon>Bacteria</taxon>
        <taxon>Pseudomonadati</taxon>
        <taxon>Bacteroidota</taxon>
        <taxon>Flavobacteriia</taxon>
        <taxon>Flavobacteriales</taxon>
        <taxon>Weeksellaceae</taxon>
        <taxon>Chryseobacterium group</taxon>
        <taxon>Chryseobacterium</taxon>
    </lineage>
</organism>
<keyword evidence="4" id="KW-1185">Reference proteome</keyword>
<dbReference type="Pfam" id="PF14905">
    <property type="entry name" value="OMP_b-brl_3"/>
    <property type="match status" value="1"/>
</dbReference>
<evidence type="ECO:0000259" key="2">
    <source>
        <dbReference type="Pfam" id="PF14905"/>
    </source>
</evidence>
<protein>
    <submittedName>
        <fullName evidence="3">Outer membrane beta-barrel protein</fullName>
    </submittedName>
</protein>
<reference evidence="3 4" key="1">
    <citation type="submission" date="2024-04" db="EMBL/GenBank/DDBJ databases">
        <title>Genome sequencing and assembly of rice foliar adapted Chryseobacterium endophyticum OsEnb-ALM-A6.</title>
        <authorList>
            <person name="Kumar S."/>
            <person name="Javed M."/>
            <person name="Chouhan V."/>
            <person name="Charishma K."/>
            <person name="Patel A."/>
            <person name="Kumar M."/>
            <person name="Sahu K.P."/>
            <person name="Kumar A."/>
        </authorList>
    </citation>
    <scope>NUCLEOTIDE SEQUENCE [LARGE SCALE GENOMIC DNA]</scope>
    <source>
        <strain evidence="3 4">OsEnb-ALM-A6</strain>
    </source>
</reference>
<evidence type="ECO:0000313" key="4">
    <source>
        <dbReference type="Proteomes" id="UP001463665"/>
    </source>
</evidence>
<gene>
    <name evidence="3" type="ORF">AAFP95_20765</name>
</gene>
<accession>A0AAU6WN95</accession>
<proteinExistence type="predicted"/>
<dbReference type="SUPFAM" id="SSF56935">
    <property type="entry name" value="Porins"/>
    <property type="match status" value="1"/>
</dbReference>
<dbReference type="InterPro" id="IPR041700">
    <property type="entry name" value="OMP_b-brl_3"/>
</dbReference>
<evidence type="ECO:0000313" key="3">
    <source>
        <dbReference type="EMBL" id="XAO74071.1"/>
    </source>
</evidence>
<feature type="region of interest" description="Disordered" evidence="1">
    <location>
        <begin position="240"/>
        <end position="265"/>
    </location>
</feature>
<dbReference type="AlphaFoldDB" id="A0AAU6WN95"/>
<name>A0AAU6WN95_9FLAO</name>
<sequence length="868" mass="98649">MENATVYLLKQKDSSVINYTSTNKEGKFSLKTDELKESFILKADAEKFISYSKVFEKINRSVDIGTIELDKNTITNIEEVRITVSPIKIKKDTIEFNAAAIKVRPDSSIEELLKNISGVEIDSDGKITANGKQVDQIMINGKPFFDKDGKIALKNIPADIIKNIQFTTTKTKEEELTGKPPKSENTTINFTIDDKKNKGFLSRLSAGYGSDKRYEGSGFLSYFKDKRKISLVFSSNNINARGDSGNGGSSRASQTGSGGQGIRKSTTIGLNYTDQLSKEADLDAFGLTRTETDLQTASKISKTTFLPDYKLKTNSESQAENNTEQYNFNASVKIKPDTLSTIYFSPAFSRSATKNFNTSKAATLRDETLLNQSTSSVRLDSESHSFTPNIHYSRKFSKKGRFFYSSLNTSITENKNKSLTNSQTFFYDNGVEDPAKRDFRNQLAKTKSQNNNYSFNAKYTEPISDSLNINFGLDYNSTNTFNGRMVNDFDPATGQYSSYNLPLSNSSDQKNSQLSPQVTVELNKQKYNFWASANVDFTDLKYNSLFNGQRFELHRNFILPDYNAGLQYKLSQNSRLNIYNSASFTIPAAERLIPYVDESNPLVTYQGNPDLKNAWSNRASLYYNNFNVPKNTNYYINLSFTYNSNDTTAFSYYDDSGKQFVTYTNISGNKSANFGSGFSKTFKWNDQKITVTPKAGLSYRYNRGFINGQMYTGNSYVLNPGINLVYDKKDKINIKPSYSINYSFSNYKNYSVESIRNTYQTFSLELTNYFLKTNLILENDFEYNTSSNIAPGFKRDFYFLNSAIGYSFYKKQLTAKVKVYDVLNQNQSVRRNITATYVEDREDLILRRYIMFYLTLKLNKFTSTSKKK</sequence>
<evidence type="ECO:0000256" key="1">
    <source>
        <dbReference type="SAM" id="MobiDB-lite"/>
    </source>
</evidence>
<dbReference type="RefSeq" id="WP_345766355.1">
    <property type="nucleotide sequence ID" value="NZ_CP154834.1"/>
</dbReference>
<dbReference type="EMBL" id="CP154834">
    <property type="protein sequence ID" value="XAO74071.1"/>
    <property type="molecule type" value="Genomic_DNA"/>
</dbReference>